<evidence type="ECO:0000256" key="7">
    <source>
        <dbReference type="SAM" id="Phobius"/>
    </source>
</evidence>
<dbReference type="PANTHER" id="PTHR34220">
    <property type="entry name" value="SENSOR HISTIDINE KINASE YPDA"/>
    <property type="match status" value="1"/>
</dbReference>
<dbReference type="PROSITE" id="PS50885">
    <property type="entry name" value="HAMP"/>
    <property type="match status" value="1"/>
</dbReference>
<evidence type="ECO:0000313" key="10">
    <source>
        <dbReference type="Proteomes" id="UP000426246"/>
    </source>
</evidence>
<feature type="domain" description="HAMP" evidence="8">
    <location>
        <begin position="338"/>
        <end position="391"/>
    </location>
</feature>
<dbReference type="Proteomes" id="UP000426246">
    <property type="component" value="Chromosome"/>
</dbReference>
<gene>
    <name evidence="9" type="ORF">EHS13_05820</name>
</gene>
<dbReference type="InterPro" id="IPR003594">
    <property type="entry name" value="HATPase_dom"/>
</dbReference>
<dbReference type="PANTHER" id="PTHR34220:SF7">
    <property type="entry name" value="SENSOR HISTIDINE KINASE YPDA"/>
    <property type="match status" value="1"/>
</dbReference>
<evidence type="ECO:0000256" key="5">
    <source>
        <dbReference type="ARBA" id="ARBA00022777"/>
    </source>
</evidence>
<dbReference type="KEGG" id="ppsc:EHS13_05820"/>
<dbReference type="Pfam" id="PF00672">
    <property type="entry name" value="HAMP"/>
    <property type="match status" value="1"/>
</dbReference>
<name>A0A6B8RG03_9BACL</name>
<keyword evidence="3" id="KW-0597">Phosphoprotein</keyword>
<keyword evidence="5" id="KW-0418">Kinase</keyword>
<evidence type="ECO:0000259" key="8">
    <source>
        <dbReference type="PROSITE" id="PS50885"/>
    </source>
</evidence>
<dbReference type="SUPFAM" id="SSF55874">
    <property type="entry name" value="ATPase domain of HSP90 chaperone/DNA topoisomerase II/histidine kinase"/>
    <property type="match status" value="1"/>
</dbReference>
<dbReference type="AlphaFoldDB" id="A0A6B8RG03"/>
<dbReference type="GO" id="GO:0000155">
    <property type="term" value="F:phosphorelay sensor kinase activity"/>
    <property type="evidence" value="ECO:0007669"/>
    <property type="project" value="InterPro"/>
</dbReference>
<feature type="transmembrane region" description="Helical" evidence="7">
    <location>
        <begin position="318"/>
        <end position="340"/>
    </location>
</feature>
<keyword evidence="7" id="KW-0812">Transmembrane</keyword>
<dbReference type="InterPro" id="IPR010559">
    <property type="entry name" value="Sig_transdc_His_kin_internal"/>
</dbReference>
<dbReference type="Pfam" id="PF02518">
    <property type="entry name" value="HATPase_c"/>
    <property type="match status" value="1"/>
</dbReference>
<dbReference type="SUPFAM" id="SSF158472">
    <property type="entry name" value="HAMP domain-like"/>
    <property type="match status" value="1"/>
</dbReference>
<dbReference type="SMART" id="SM00387">
    <property type="entry name" value="HATPase_c"/>
    <property type="match status" value="1"/>
</dbReference>
<evidence type="ECO:0000256" key="1">
    <source>
        <dbReference type="ARBA" id="ARBA00004651"/>
    </source>
</evidence>
<dbReference type="Gene3D" id="6.10.340.10">
    <property type="match status" value="1"/>
</dbReference>
<dbReference type="SMART" id="SM00304">
    <property type="entry name" value="HAMP"/>
    <property type="match status" value="1"/>
</dbReference>
<organism evidence="9 10">
    <name type="scientific">Paenibacillus psychroresistens</name>
    <dbReference type="NCBI Taxonomy" id="1778678"/>
    <lineage>
        <taxon>Bacteria</taxon>
        <taxon>Bacillati</taxon>
        <taxon>Bacillota</taxon>
        <taxon>Bacilli</taxon>
        <taxon>Bacillales</taxon>
        <taxon>Paenibacillaceae</taxon>
        <taxon>Paenibacillus</taxon>
    </lineage>
</organism>
<protein>
    <submittedName>
        <fullName evidence="9">HAMP domain-containing protein</fullName>
    </submittedName>
</protein>
<comment type="subcellular location">
    <subcellularLocation>
        <location evidence="1">Cell membrane</location>
        <topology evidence="1">Multi-pass membrane protein</topology>
    </subcellularLocation>
</comment>
<dbReference type="InterPro" id="IPR050640">
    <property type="entry name" value="Bact_2-comp_sensor_kinase"/>
</dbReference>
<keyword evidence="7" id="KW-1133">Transmembrane helix</keyword>
<dbReference type="InterPro" id="IPR036890">
    <property type="entry name" value="HATPase_C_sf"/>
</dbReference>
<keyword evidence="10" id="KW-1185">Reference proteome</keyword>
<evidence type="ECO:0000256" key="2">
    <source>
        <dbReference type="ARBA" id="ARBA00022475"/>
    </source>
</evidence>
<dbReference type="InterPro" id="IPR003660">
    <property type="entry name" value="HAMP_dom"/>
</dbReference>
<dbReference type="CDD" id="cd06225">
    <property type="entry name" value="HAMP"/>
    <property type="match status" value="1"/>
</dbReference>
<accession>A0A6B8RG03</accession>
<evidence type="ECO:0000256" key="6">
    <source>
        <dbReference type="ARBA" id="ARBA00023136"/>
    </source>
</evidence>
<evidence type="ECO:0000256" key="4">
    <source>
        <dbReference type="ARBA" id="ARBA00022679"/>
    </source>
</evidence>
<evidence type="ECO:0000313" key="9">
    <source>
        <dbReference type="EMBL" id="QGQ94453.1"/>
    </source>
</evidence>
<feature type="transmembrane region" description="Helical" evidence="7">
    <location>
        <begin position="21"/>
        <end position="40"/>
    </location>
</feature>
<keyword evidence="2" id="KW-1003">Cell membrane</keyword>
<evidence type="ECO:0000256" key="3">
    <source>
        <dbReference type="ARBA" id="ARBA00022553"/>
    </source>
</evidence>
<dbReference type="EMBL" id="CP034235">
    <property type="protein sequence ID" value="QGQ94453.1"/>
    <property type="molecule type" value="Genomic_DNA"/>
</dbReference>
<dbReference type="Gene3D" id="3.30.565.10">
    <property type="entry name" value="Histidine kinase-like ATPase, C-terminal domain"/>
    <property type="match status" value="1"/>
</dbReference>
<dbReference type="Pfam" id="PF06580">
    <property type="entry name" value="His_kinase"/>
    <property type="match status" value="1"/>
</dbReference>
<reference evidence="10" key="1">
    <citation type="submission" date="2018-11" db="EMBL/GenBank/DDBJ databases">
        <title>Complete genome sequence of Paenibacillus sp. ML311-T8.</title>
        <authorList>
            <person name="Nam Y.-D."/>
            <person name="Kang J."/>
            <person name="Chung W.-H."/>
            <person name="Park Y.S."/>
        </authorList>
    </citation>
    <scope>NUCLEOTIDE SEQUENCE [LARGE SCALE GENOMIC DNA]</scope>
    <source>
        <strain evidence="10">ML311-T8</strain>
    </source>
</reference>
<dbReference type="GO" id="GO:0005886">
    <property type="term" value="C:plasma membrane"/>
    <property type="evidence" value="ECO:0007669"/>
    <property type="project" value="UniProtKB-SubCell"/>
</dbReference>
<sequence>MMSMLSWINKQFREKFFNRILLTYTIIISVAFTMLAFIILHNIMASARNDALNYNEQVNQQVKSYMDLKSYKVKQILQQLYLNQNQNLNIIDVSGVFHFLENKINPGSLDYYADQLAINKYFRAGNMLDEDIMDILIWKSIDTIPQYFTNRSTHSDLNPEIRQITKRIDSDLYGVKLIPSLNLFQPVSPAFNDKSEIFSIAANIHSESFEKNLGYLLVNFSTKAIIANVQRDYKKFDNRISVLTYEGVSVFDSSGESSQSMAPYFADLRKIAADLPKTIKINDSLVSVSSIESSGILILSIIPGNQIYQSTTSIRNTIIFLLIICLTAILTLSYFSMSVFSKRIKEIIKAMNRVKKGDLSVRVVLSPSHDEISLISNNFNTMVDNLSDYINRSYVSDLQKTDAELKQRTAELYALQSQINPHFLYNTLESIRMKALTSGNQDVSKMIRILANLFRSNINKEMFVQIQEELDYCEMYLELFHIRYRENLQFTFDIDHRIAEFAIIRHLLQPLIENSILHGIDITRANNHIRIHGKLDTDILHISVSDNGLGISEAKLTLINERLSSDQSFIETNSIGIINVNQRIKLIYGKAYGLQVISKLGSGTQILVKLPAKTKKELEAHVQGHASG</sequence>
<proteinExistence type="predicted"/>
<keyword evidence="4" id="KW-0808">Transferase</keyword>
<keyword evidence="6 7" id="KW-0472">Membrane</keyword>